<reference evidence="2 3" key="1">
    <citation type="submission" date="2023-08" db="EMBL/GenBank/DDBJ databases">
        <title>Genome sequencing of plant associated microbes to promote plant fitness in Sorghum bicolor and Oryza sativa.</title>
        <authorList>
            <person name="Coleman-Derr D."/>
        </authorList>
    </citation>
    <scope>NUCLEOTIDE SEQUENCE [LARGE SCALE GENOMIC DNA]</scope>
    <source>
        <strain evidence="2 3">SLBN-33</strain>
    </source>
</reference>
<evidence type="ECO:0000313" key="2">
    <source>
        <dbReference type="EMBL" id="MDR6205812.1"/>
    </source>
</evidence>
<dbReference type="Proteomes" id="UP001245184">
    <property type="component" value="Unassembled WGS sequence"/>
</dbReference>
<dbReference type="InterPro" id="IPR021350">
    <property type="entry name" value="DUF2968"/>
</dbReference>
<accession>A0ABD5CKM7</accession>
<dbReference type="Pfam" id="PF11180">
    <property type="entry name" value="DUF2968"/>
    <property type="match status" value="1"/>
</dbReference>
<feature type="compositionally biased region" description="Low complexity" evidence="1">
    <location>
        <begin position="52"/>
        <end position="68"/>
    </location>
</feature>
<name>A0ABD5CKM7_9BURK</name>
<comment type="caution">
    <text evidence="2">The sequence shown here is derived from an EMBL/GenBank/DDBJ whole genome shotgun (WGS) entry which is preliminary data.</text>
</comment>
<sequence>MKSLLNRRSVLTGPSHVVRVPQSHPAASDSPTDAHDDASPNLASAESSSDDGLAPNPGAGAGSNAAHAAVARSGPRPVLALRPVQTVPSQVSARGVQMANTAEVEWLAEEEALTPFRVFRSFAYSVSLLFHGKELVYYVALYQDGALWRALKAADLEAAEAAFRHFEDQATRLSDCETRRAQLEAQNEQLARMIARSEAEAERLRSDLQRRSVQEQAASNRQHQVRKEVSQLEAQRVAAQAHLNKAHRQMHQLNLTSNEAIPHLPTR</sequence>
<dbReference type="AlphaFoldDB" id="A0ABD5CKM7"/>
<evidence type="ECO:0000313" key="3">
    <source>
        <dbReference type="Proteomes" id="UP001245184"/>
    </source>
</evidence>
<evidence type="ECO:0008006" key="4">
    <source>
        <dbReference type="Google" id="ProtNLM"/>
    </source>
</evidence>
<proteinExistence type="predicted"/>
<feature type="region of interest" description="Disordered" evidence="1">
    <location>
        <begin position="210"/>
        <end position="267"/>
    </location>
</feature>
<protein>
    <recommendedName>
        <fullName evidence="4">DUF2968 domain-containing protein</fullName>
    </recommendedName>
</protein>
<gene>
    <name evidence="2" type="ORF">QF025_004532</name>
</gene>
<evidence type="ECO:0000256" key="1">
    <source>
        <dbReference type="SAM" id="MobiDB-lite"/>
    </source>
</evidence>
<dbReference type="EMBL" id="JAVIZN010000002">
    <property type="protein sequence ID" value="MDR6205812.1"/>
    <property type="molecule type" value="Genomic_DNA"/>
</dbReference>
<dbReference type="RefSeq" id="WP_006049216.1">
    <property type="nucleotide sequence ID" value="NZ_ATXV01000001.1"/>
</dbReference>
<feature type="region of interest" description="Disordered" evidence="1">
    <location>
        <begin position="1"/>
        <end position="68"/>
    </location>
</feature>
<organism evidence="2 3">
    <name type="scientific">Paraburkholderia graminis</name>
    <dbReference type="NCBI Taxonomy" id="60548"/>
    <lineage>
        <taxon>Bacteria</taxon>
        <taxon>Pseudomonadati</taxon>
        <taxon>Pseudomonadota</taxon>
        <taxon>Betaproteobacteria</taxon>
        <taxon>Burkholderiales</taxon>
        <taxon>Burkholderiaceae</taxon>
        <taxon>Paraburkholderia</taxon>
    </lineage>
</organism>